<accession>A0A3Q9FUG9</accession>
<gene>
    <name evidence="1" type="ORF">EI427_21725</name>
</gene>
<name>A0A3Q9FUG9_9BACT</name>
<dbReference type="RefSeq" id="WP_126618973.1">
    <property type="nucleotide sequence ID" value="NZ_CP034563.1"/>
</dbReference>
<proteinExistence type="predicted"/>
<keyword evidence="2" id="KW-1185">Reference proteome</keyword>
<reference evidence="1 2" key="1">
    <citation type="submission" date="2018-12" db="EMBL/GenBank/DDBJ databases">
        <title>Flammeovirga pectinis sp. nov., isolated from the gut of the Korean scallop, Patinopecten yessoensis.</title>
        <authorList>
            <person name="Bae J.-W."/>
            <person name="Jeong Y.-S."/>
            <person name="Kang W."/>
        </authorList>
    </citation>
    <scope>NUCLEOTIDE SEQUENCE [LARGE SCALE GENOMIC DNA]</scope>
    <source>
        <strain evidence="1 2">L12M1</strain>
    </source>
</reference>
<dbReference type="KEGG" id="fll:EI427_21725"/>
<evidence type="ECO:0000313" key="2">
    <source>
        <dbReference type="Proteomes" id="UP000267268"/>
    </source>
</evidence>
<protein>
    <submittedName>
        <fullName evidence="1">Uncharacterized protein</fullName>
    </submittedName>
</protein>
<dbReference type="Proteomes" id="UP000267268">
    <property type="component" value="Chromosome 2"/>
</dbReference>
<dbReference type="EMBL" id="CP034563">
    <property type="protein sequence ID" value="AZQ64848.1"/>
    <property type="molecule type" value="Genomic_DNA"/>
</dbReference>
<evidence type="ECO:0000313" key="1">
    <source>
        <dbReference type="EMBL" id="AZQ64848.1"/>
    </source>
</evidence>
<dbReference type="PROSITE" id="PS51257">
    <property type="entry name" value="PROKAR_LIPOPROTEIN"/>
    <property type="match status" value="1"/>
</dbReference>
<organism evidence="1 2">
    <name type="scientific">Flammeovirga pectinis</name>
    <dbReference type="NCBI Taxonomy" id="2494373"/>
    <lineage>
        <taxon>Bacteria</taxon>
        <taxon>Pseudomonadati</taxon>
        <taxon>Bacteroidota</taxon>
        <taxon>Cytophagia</taxon>
        <taxon>Cytophagales</taxon>
        <taxon>Flammeovirgaceae</taxon>
        <taxon>Flammeovirga</taxon>
    </lineage>
</organism>
<dbReference type="AlphaFoldDB" id="A0A3Q9FUG9"/>
<dbReference type="OrthoDB" id="973319at2"/>
<sequence length="604" mass="67351">MKQLLYTAFIVLLISIVSCQKNDPINTVGTEYMDSLTYSSTLFYPLDNMESDAPVYDNTFGVHFQLENFYSADPADSMLYENASIDKETGVISINDGTQLELGKEYFADVAAFTVSGKRLFSKVWTMGVTNVEGELFYSYPAPSYERNFEGEVAHLDSVDFTENVEMSTFQLLDAPRGFEIDEENGHILKTGYVEVGKYPLTVQANTTAGSTIKKDIVMVNIYGAPVLTYQPSFFKIQGNYDITATPTELDFLDGAVFSIKDNSGLSGISIDQNAVITLPENHNNAIGEYSVTVVAVVDAQTFEFEEAIKIEIVDMISPEITFAENKVTLSPWTPYTLTPELFSLPRNTTVALETVLPTGMAFDATTGVITIDEDQEFADATYPITMVASTPEGDVRLENLVQVVIEMKEEILLEDDMTESSLRDDYITQQIVEGDEERSGANWNTTGSRDYCRSQANVWSGTYIRHSYIAVSYEIDNVKRATLTFDNGVNKDLKDENGYREDFFSVNYSSNFTGSDDIHSATWTKDSNANISRTGTDIDNGQYINSGVLEIPTEFINGNRLNIAWLAFKDYINIPDTVAKTGHTFGFKNIVIKTYSKYDAIIE</sequence>